<accession>A0A1C4W585</accession>
<organism evidence="1 2">
    <name type="scientific">Micromonospora mirobrigensis</name>
    <dbReference type="NCBI Taxonomy" id="262898"/>
    <lineage>
        <taxon>Bacteria</taxon>
        <taxon>Bacillati</taxon>
        <taxon>Actinomycetota</taxon>
        <taxon>Actinomycetes</taxon>
        <taxon>Micromonosporales</taxon>
        <taxon>Micromonosporaceae</taxon>
        <taxon>Micromonospora</taxon>
    </lineage>
</organism>
<sequence length="177" mass="19798">MTHDKDLAVPDSNGPRGDFDFFVGSWDVTNRRLRKRHVGSDDWDVFPGTSVARSFFDGAGSFDEIRFPTRGFAGSTVRLLDPTTGLWSIYWMNSSRGALELPPVVGRFVDGVGTFLADDTDEGRPVRCRFLWSAITPTSCRWEQAFSTDGERTWETNWIMDFTRTGQDQAGGGAVSR</sequence>
<dbReference type="OrthoDB" id="9814791at2"/>
<evidence type="ECO:0008006" key="3">
    <source>
        <dbReference type="Google" id="ProtNLM"/>
    </source>
</evidence>
<dbReference type="EMBL" id="FMCX01000002">
    <property type="protein sequence ID" value="SCE91380.1"/>
    <property type="molecule type" value="Genomic_DNA"/>
</dbReference>
<dbReference type="STRING" id="262898.GA0070564_10218"/>
<dbReference type="Proteomes" id="UP000199504">
    <property type="component" value="Unassembled WGS sequence"/>
</dbReference>
<evidence type="ECO:0000313" key="2">
    <source>
        <dbReference type="Proteomes" id="UP000199504"/>
    </source>
</evidence>
<keyword evidence="2" id="KW-1185">Reference proteome</keyword>
<reference evidence="2" key="1">
    <citation type="submission" date="2016-06" db="EMBL/GenBank/DDBJ databases">
        <authorList>
            <person name="Varghese N."/>
            <person name="Submissions Spin"/>
        </authorList>
    </citation>
    <scope>NUCLEOTIDE SEQUENCE [LARGE SCALE GENOMIC DNA]</scope>
    <source>
        <strain evidence="2">DSM 44830</strain>
    </source>
</reference>
<name>A0A1C4W585_9ACTN</name>
<evidence type="ECO:0000313" key="1">
    <source>
        <dbReference type="EMBL" id="SCE91380.1"/>
    </source>
</evidence>
<dbReference type="AlphaFoldDB" id="A0A1C4W585"/>
<gene>
    <name evidence="1" type="ORF">GA0070564_10218</name>
</gene>
<dbReference type="RefSeq" id="WP_091604773.1">
    <property type="nucleotide sequence ID" value="NZ_FMCX01000002.1"/>
</dbReference>
<proteinExistence type="predicted"/>
<protein>
    <recommendedName>
        <fullName evidence="3">DUF1579 domain-containing protein</fullName>
    </recommendedName>
</protein>